<reference evidence="1" key="1">
    <citation type="submission" date="2014-11" db="EMBL/GenBank/DDBJ databases">
        <authorList>
            <person name="Amaro Gonzalez C."/>
        </authorList>
    </citation>
    <scope>NUCLEOTIDE SEQUENCE</scope>
</reference>
<organism evidence="1">
    <name type="scientific">Anguilla anguilla</name>
    <name type="common">European freshwater eel</name>
    <name type="synonym">Muraena anguilla</name>
    <dbReference type="NCBI Taxonomy" id="7936"/>
    <lineage>
        <taxon>Eukaryota</taxon>
        <taxon>Metazoa</taxon>
        <taxon>Chordata</taxon>
        <taxon>Craniata</taxon>
        <taxon>Vertebrata</taxon>
        <taxon>Euteleostomi</taxon>
        <taxon>Actinopterygii</taxon>
        <taxon>Neopterygii</taxon>
        <taxon>Teleostei</taxon>
        <taxon>Anguilliformes</taxon>
        <taxon>Anguillidae</taxon>
        <taxon>Anguilla</taxon>
    </lineage>
</organism>
<reference evidence="1" key="2">
    <citation type="journal article" date="2015" name="Fish Shellfish Immunol.">
        <title>Early steps in the European eel (Anguilla anguilla)-Vibrio vulnificus interaction in the gills: Role of the RtxA13 toxin.</title>
        <authorList>
            <person name="Callol A."/>
            <person name="Pajuelo D."/>
            <person name="Ebbesson L."/>
            <person name="Teles M."/>
            <person name="MacKenzie S."/>
            <person name="Amaro C."/>
        </authorList>
    </citation>
    <scope>NUCLEOTIDE SEQUENCE</scope>
</reference>
<dbReference type="AlphaFoldDB" id="A0A0E9W3R0"/>
<accession>A0A0E9W3R0</accession>
<dbReference type="EMBL" id="GBXM01024357">
    <property type="protein sequence ID" value="JAH84220.1"/>
    <property type="molecule type" value="Transcribed_RNA"/>
</dbReference>
<evidence type="ECO:0000313" key="1">
    <source>
        <dbReference type="EMBL" id="JAH84220.1"/>
    </source>
</evidence>
<sequence>MHMQRWFETCVLGMQSVLVRGVHVSALKCMRFLSYFFRSYLDLKCMFRHC</sequence>
<proteinExistence type="predicted"/>
<protein>
    <submittedName>
        <fullName evidence="1">Uncharacterized protein</fullName>
    </submittedName>
</protein>
<name>A0A0E9W3R0_ANGAN</name>